<dbReference type="GO" id="GO:0005739">
    <property type="term" value="C:mitochondrion"/>
    <property type="evidence" value="ECO:0007669"/>
    <property type="project" value="TreeGrafter"/>
</dbReference>
<accession>F4RJI1</accession>
<dbReference type="RefSeq" id="XP_007409396.1">
    <property type="nucleotide sequence ID" value="XM_007409334.1"/>
</dbReference>
<dbReference type="Pfam" id="PF00581">
    <property type="entry name" value="Rhodanese"/>
    <property type="match status" value="1"/>
</dbReference>
<keyword evidence="3" id="KW-1185">Reference proteome</keyword>
<dbReference type="VEuPathDB" id="FungiDB:MELLADRAFT_48079"/>
<evidence type="ECO:0000259" key="1">
    <source>
        <dbReference type="PROSITE" id="PS50206"/>
    </source>
</evidence>
<dbReference type="STRING" id="747676.F4RJI1"/>
<dbReference type="SMART" id="SM00450">
    <property type="entry name" value="RHOD"/>
    <property type="match status" value="1"/>
</dbReference>
<dbReference type="Gene3D" id="3.40.250.10">
    <property type="entry name" value="Rhodanese-like domain"/>
    <property type="match status" value="1"/>
</dbReference>
<dbReference type="Proteomes" id="UP000001072">
    <property type="component" value="Unassembled WGS sequence"/>
</dbReference>
<dbReference type="AlphaFoldDB" id="F4RJI1"/>
<evidence type="ECO:0000313" key="3">
    <source>
        <dbReference type="Proteomes" id="UP000001072"/>
    </source>
</evidence>
<dbReference type="InParanoid" id="F4RJI1"/>
<dbReference type="eggNOG" id="KOG1530">
    <property type="taxonomic scope" value="Eukaryota"/>
</dbReference>
<dbReference type="GO" id="GO:0004792">
    <property type="term" value="F:thiosulfate-cyanide sulfurtransferase activity"/>
    <property type="evidence" value="ECO:0007669"/>
    <property type="project" value="TreeGrafter"/>
</dbReference>
<reference evidence="3" key="1">
    <citation type="journal article" date="2011" name="Proc. Natl. Acad. Sci. U.S.A.">
        <title>Obligate biotrophy features unraveled by the genomic analysis of rust fungi.</title>
        <authorList>
            <person name="Duplessis S."/>
            <person name="Cuomo C.A."/>
            <person name="Lin Y.-C."/>
            <person name="Aerts A."/>
            <person name="Tisserant E."/>
            <person name="Veneault-Fourrey C."/>
            <person name="Joly D.L."/>
            <person name="Hacquard S."/>
            <person name="Amselem J."/>
            <person name="Cantarel B.L."/>
            <person name="Chiu R."/>
            <person name="Coutinho P.M."/>
            <person name="Feau N."/>
            <person name="Field M."/>
            <person name="Frey P."/>
            <person name="Gelhaye E."/>
            <person name="Goldberg J."/>
            <person name="Grabherr M.G."/>
            <person name="Kodira C.D."/>
            <person name="Kohler A."/>
            <person name="Kuees U."/>
            <person name="Lindquist E.A."/>
            <person name="Lucas S.M."/>
            <person name="Mago R."/>
            <person name="Mauceli E."/>
            <person name="Morin E."/>
            <person name="Murat C."/>
            <person name="Pangilinan J.L."/>
            <person name="Park R."/>
            <person name="Pearson M."/>
            <person name="Quesneville H."/>
            <person name="Rouhier N."/>
            <person name="Sakthikumar S."/>
            <person name="Salamov A.A."/>
            <person name="Schmutz J."/>
            <person name="Selles B."/>
            <person name="Shapiro H."/>
            <person name="Tanguay P."/>
            <person name="Tuskan G.A."/>
            <person name="Henrissat B."/>
            <person name="Van de Peer Y."/>
            <person name="Rouze P."/>
            <person name="Ellis J.G."/>
            <person name="Dodds P.N."/>
            <person name="Schein J.E."/>
            <person name="Zhong S."/>
            <person name="Hamelin R.C."/>
            <person name="Grigoriev I.V."/>
            <person name="Szabo L.J."/>
            <person name="Martin F."/>
        </authorList>
    </citation>
    <scope>NUCLEOTIDE SEQUENCE [LARGE SCALE GENOMIC DNA]</scope>
    <source>
        <strain evidence="3">98AG31 / pathotype 3-4-7</strain>
    </source>
</reference>
<feature type="domain" description="Rhodanese" evidence="1">
    <location>
        <begin position="26"/>
        <end position="123"/>
    </location>
</feature>
<proteinExistence type="predicted"/>
<gene>
    <name evidence="2" type="ORF">MELLADRAFT_48079</name>
</gene>
<organism evidence="3">
    <name type="scientific">Melampsora larici-populina (strain 98AG31 / pathotype 3-4-7)</name>
    <name type="common">Poplar leaf rust fungus</name>
    <dbReference type="NCBI Taxonomy" id="747676"/>
    <lineage>
        <taxon>Eukaryota</taxon>
        <taxon>Fungi</taxon>
        <taxon>Dikarya</taxon>
        <taxon>Basidiomycota</taxon>
        <taxon>Pucciniomycotina</taxon>
        <taxon>Pucciniomycetes</taxon>
        <taxon>Pucciniales</taxon>
        <taxon>Melampsoraceae</taxon>
        <taxon>Melampsora</taxon>
    </lineage>
</organism>
<dbReference type="InterPro" id="IPR036873">
    <property type="entry name" value="Rhodanese-like_dom_sf"/>
</dbReference>
<sequence>MASSQEIEWDGSEIKYPELKPITLNPSKNILLIDVREPDEVAQGSIPTSVNLPLSKLENSFGITPDEFLKLHGFPKPNEDQKMIFYCKMGKRSGQAADLAKTKGYKKIKVYKGSWMDWVRNEGSAPKSGLVSWVLRNFSI</sequence>
<dbReference type="HOGENOM" id="CLU_089574_0_2_1"/>
<dbReference type="PANTHER" id="PTHR44086">
    <property type="entry name" value="THIOSULFATE SULFURTRANSFERASE RDL2, MITOCHONDRIAL-RELATED"/>
    <property type="match status" value="1"/>
</dbReference>
<dbReference type="FunCoup" id="F4RJI1">
    <property type="interactions" value="371"/>
</dbReference>
<dbReference type="OrthoDB" id="566238at2759"/>
<name>F4RJI1_MELLP</name>
<dbReference type="PANTHER" id="PTHR44086:SF10">
    <property type="entry name" value="THIOSULFATE SULFURTRANSFERASE_RHODANESE-LIKE DOMAIN-CONTAINING PROTEIN 3"/>
    <property type="match status" value="1"/>
</dbReference>
<dbReference type="CDD" id="cd01519">
    <property type="entry name" value="RHOD_HSP67B2"/>
    <property type="match status" value="1"/>
</dbReference>
<dbReference type="EMBL" id="GL883104">
    <property type="protein sequence ID" value="EGG07489.1"/>
    <property type="molecule type" value="Genomic_DNA"/>
</dbReference>
<dbReference type="SUPFAM" id="SSF52821">
    <property type="entry name" value="Rhodanese/Cell cycle control phosphatase"/>
    <property type="match status" value="1"/>
</dbReference>
<dbReference type="GeneID" id="18928493"/>
<protein>
    <recommendedName>
        <fullName evidence="1">Rhodanese domain-containing protein</fullName>
    </recommendedName>
</protein>
<dbReference type="KEGG" id="mlr:MELLADRAFT_48079"/>
<dbReference type="InterPro" id="IPR001763">
    <property type="entry name" value="Rhodanese-like_dom"/>
</dbReference>
<evidence type="ECO:0000313" key="2">
    <source>
        <dbReference type="EMBL" id="EGG07489.1"/>
    </source>
</evidence>
<dbReference type="PROSITE" id="PS50206">
    <property type="entry name" value="RHODANESE_3"/>
    <property type="match status" value="1"/>
</dbReference>